<keyword evidence="2" id="KW-0001">2Fe-2S</keyword>
<dbReference type="Pfam" id="PF00355">
    <property type="entry name" value="Rieske"/>
    <property type="match status" value="1"/>
</dbReference>
<proteinExistence type="inferred from homology"/>
<dbReference type="Pfam" id="PF00848">
    <property type="entry name" value="Ring_hydroxyl_A"/>
    <property type="match status" value="1"/>
</dbReference>
<dbReference type="Gene3D" id="3.90.380.10">
    <property type="entry name" value="Naphthalene 1,2-dioxygenase Alpha Subunit, Chain A, domain 1"/>
    <property type="match status" value="1"/>
</dbReference>
<dbReference type="PROSITE" id="PS51296">
    <property type="entry name" value="RIESKE"/>
    <property type="match status" value="1"/>
</dbReference>
<keyword evidence="11" id="KW-1185">Reference proteome</keyword>
<evidence type="ECO:0000256" key="1">
    <source>
        <dbReference type="ARBA" id="ARBA00008751"/>
    </source>
</evidence>
<reference evidence="8 11" key="2">
    <citation type="journal article" date="2019" name="Emerg. Microbes Infect.">
        <title>Comprehensive subspecies identification of 175 nontuberculous mycobacteria species based on 7547 genomic profiles.</title>
        <authorList>
            <person name="Matsumoto Y."/>
            <person name="Kinjo T."/>
            <person name="Motooka D."/>
            <person name="Nabeya D."/>
            <person name="Jung N."/>
            <person name="Uechi K."/>
            <person name="Horii T."/>
            <person name="Iida T."/>
            <person name="Fujita J."/>
            <person name="Nakamura S."/>
        </authorList>
    </citation>
    <scope>NUCLEOTIDE SEQUENCE [LARGE SCALE GENOMIC DNA]</scope>
    <source>
        <strain evidence="8 11">JCM 18113</strain>
    </source>
</reference>
<keyword evidence="6" id="KW-0411">Iron-sulfur</keyword>
<dbReference type="InterPro" id="IPR017941">
    <property type="entry name" value="Rieske_2Fe-2S"/>
</dbReference>
<dbReference type="SUPFAM" id="SSF50022">
    <property type="entry name" value="ISP domain"/>
    <property type="match status" value="1"/>
</dbReference>
<sequence>MTVEPRVRPNRDATVGDGILADANSIDDLVRVEAREVSARVVSDPAIFALELERIFDRVWVFVGHESEIRNKGDFVVRYMGLDSVIVTRDEQGGVHVLLNVCAHRGTQVCRAERGTRTTFECPYHGWIYKNTGELRGMRAQRMIFGDELDKSPLGLRRARVESFHGLIFATWNIDGPSLREYLGDMAFYYELMLGLTDGGFEVAGPPQRWIVPANWKLASENFAVDNTHIFSVHKFVSELGLMPMMDPIGLQFLTLVSDPEHGHAFMSGFTALALLGAGEMSEQETIERIAESVGVPPEVVPQVHQHLRTELQRRAFQTMMPSVGSLFPNFAFLNLNLPTERGQSEGGIPHMLSIRVYQPRSVDEMEIWSWGLVHKEADADLKVAGARAALRTFGPGGTFEQDDAEVWSVVQASFRGSQGRRHVNRYLVTVPQLESDLPGVLRLGGGTDDTMLEFYAKWRELMAAEA</sequence>
<dbReference type="AlphaFoldDB" id="A0A1X0FT27"/>
<dbReference type="PRINTS" id="PR00090">
    <property type="entry name" value="RNGDIOXGNASE"/>
</dbReference>
<dbReference type="GO" id="GO:0051537">
    <property type="term" value="F:2 iron, 2 sulfur cluster binding"/>
    <property type="evidence" value="ECO:0007669"/>
    <property type="project" value="UniProtKB-KW"/>
</dbReference>
<keyword evidence="5" id="KW-0408">Iron</keyword>
<organism evidence="9 10">
    <name type="scientific">Mycobacterium mantenii</name>
    <dbReference type="NCBI Taxonomy" id="560555"/>
    <lineage>
        <taxon>Bacteria</taxon>
        <taxon>Bacillati</taxon>
        <taxon>Actinomycetota</taxon>
        <taxon>Actinomycetes</taxon>
        <taxon>Mycobacteriales</taxon>
        <taxon>Mycobacteriaceae</taxon>
        <taxon>Mycobacterium</taxon>
        <taxon>Mycobacterium avium complex (MAC)</taxon>
    </lineage>
</organism>
<dbReference type="GO" id="GO:0016705">
    <property type="term" value="F:oxidoreductase activity, acting on paired donors, with incorporation or reduction of molecular oxygen"/>
    <property type="evidence" value="ECO:0007669"/>
    <property type="project" value="UniProtKB-ARBA"/>
</dbReference>
<reference evidence="8" key="3">
    <citation type="submission" date="2020-02" db="EMBL/GenBank/DDBJ databases">
        <authorList>
            <person name="Matsumoto Y."/>
            <person name="Kinjo T."/>
            <person name="Motooka D."/>
            <person name="Nabeya D."/>
            <person name="Jung N."/>
            <person name="Uechi K."/>
            <person name="Horii T."/>
            <person name="Iida T."/>
            <person name="Fujita J."/>
            <person name="Nakamura S."/>
        </authorList>
    </citation>
    <scope>NUCLEOTIDE SEQUENCE</scope>
    <source>
        <strain evidence="8">JCM 18113</strain>
    </source>
</reference>
<dbReference type="InterPro" id="IPR015879">
    <property type="entry name" value="Ring_hydroxy_dOase_asu_C_dom"/>
</dbReference>
<accession>A0A1X0FT27</accession>
<dbReference type="Proteomes" id="UP000192760">
    <property type="component" value="Unassembled WGS sequence"/>
</dbReference>
<dbReference type="EMBL" id="MVHW01000017">
    <property type="protein sequence ID" value="ORB04934.1"/>
    <property type="molecule type" value="Genomic_DNA"/>
</dbReference>
<dbReference type="EMBL" id="AP022590">
    <property type="protein sequence ID" value="BBY38160.1"/>
    <property type="molecule type" value="Genomic_DNA"/>
</dbReference>
<dbReference type="GO" id="GO:0005506">
    <property type="term" value="F:iron ion binding"/>
    <property type="evidence" value="ECO:0007669"/>
    <property type="project" value="InterPro"/>
</dbReference>
<dbReference type="SUPFAM" id="SSF55961">
    <property type="entry name" value="Bet v1-like"/>
    <property type="match status" value="1"/>
</dbReference>
<evidence type="ECO:0000313" key="9">
    <source>
        <dbReference type="EMBL" id="ORB04934.1"/>
    </source>
</evidence>
<dbReference type="GO" id="GO:0004497">
    <property type="term" value="F:monooxygenase activity"/>
    <property type="evidence" value="ECO:0007669"/>
    <property type="project" value="UniProtKB-ARBA"/>
</dbReference>
<dbReference type="Proteomes" id="UP000465812">
    <property type="component" value="Chromosome"/>
</dbReference>
<evidence type="ECO:0000313" key="8">
    <source>
        <dbReference type="EMBL" id="BBY38160.1"/>
    </source>
</evidence>
<dbReference type="InterPro" id="IPR001663">
    <property type="entry name" value="Rng_hydr_dOase-A"/>
</dbReference>
<evidence type="ECO:0000256" key="5">
    <source>
        <dbReference type="ARBA" id="ARBA00023004"/>
    </source>
</evidence>
<evidence type="ECO:0000256" key="3">
    <source>
        <dbReference type="ARBA" id="ARBA00022723"/>
    </source>
</evidence>
<dbReference type="Gene3D" id="2.102.10.10">
    <property type="entry name" value="Rieske [2Fe-2S] iron-sulphur domain"/>
    <property type="match status" value="1"/>
</dbReference>
<dbReference type="STRING" id="560555.BST30_15865"/>
<dbReference type="PANTHER" id="PTHR43756:SF1">
    <property type="entry name" value="3-PHENYLPROPIONATE_CINNAMIC ACID DIOXYGENASE SUBUNIT ALPHA"/>
    <property type="match status" value="1"/>
</dbReference>
<dbReference type="RefSeq" id="WP_158086082.1">
    <property type="nucleotide sequence ID" value="NZ_AP022590.1"/>
</dbReference>
<keyword evidence="4" id="KW-0560">Oxidoreductase</keyword>
<feature type="domain" description="Rieske" evidence="7">
    <location>
        <begin position="60"/>
        <end position="170"/>
    </location>
</feature>
<reference evidence="9 10" key="1">
    <citation type="submission" date="2017-02" db="EMBL/GenBank/DDBJ databases">
        <title>The new phylogeny of genus Mycobacterium.</title>
        <authorList>
            <person name="Tortoli E."/>
            <person name="Trovato A."/>
            <person name="Cirillo D.M."/>
        </authorList>
    </citation>
    <scope>NUCLEOTIDE SEQUENCE [LARGE SCALE GENOMIC DNA]</scope>
    <source>
        <strain evidence="9 10">DSM 45255</strain>
    </source>
</reference>
<evidence type="ECO:0000259" key="7">
    <source>
        <dbReference type="PROSITE" id="PS51296"/>
    </source>
</evidence>
<name>A0A1X0FT27_MYCNT</name>
<evidence type="ECO:0000256" key="6">
    <source>
        <dbReference type="ARBA" id="ARBA00023014"/>
    </source>
</evidence>
<evidence type="ECO:0000256" key="2">
    <source>
        <dbReference type="ARBA" id="ARBA00022714"/>
    </source>
</evidence>
<dbReference type="InterPro" id="IPR036922">
    <property type="entry name" value="Rieske_2Fe-2S_sf"/>
</dbReference>
<evidence type="ECO:0000313" key="10">
    <source>
        <dbReference type="Proteomes" id="UP000192760"/>
    </source>
</evidence>
<keyword evidence="3" id="KW-0479">Metal-binding</keyword>
<protein>
    <submittedName>
        <fullName evidence="8">Hydrogenase</fullName>
    </submittedName>
</protein>
<gene>
    <name evidence="8" type="primary">hcaE_3</name>
    <name evidence="9" type="ORF">BST30_15865</name>
    <name evidence="8" type="ORF">MMAN_22940</name>
</gene>
<evidence type="ECO:0000256" key="4">
    <source>
        <dbReference type="ARBA" id="ARBA00023002"/>
    </source>
</evidence>
<evidence type="ECO:0000313" key="11">
    <source>
        <dbReference type="Proteomes" id="UP000465812"/>
    </source>
</evidence>
<dbReference type="PANTHER" id="PTHR43756">
    <property type="entry name" value="CHOLINE MONOOXYGENASE, CHLOROPLASTIC"/>
    <property type="match status" value="1"/>
</dbReference>
<comment type="similarity">
    <text evidence="1">Belongs to the bacterial ring-hydroxylating dioxygenase alpha subunit family.</text>
</comment>